<evidence type="ECO:0000313" key="2">
    <source>
        <dbReference type="EMBL" id="KAF3580446.1"/>
    </source>
</evidence>
<keyword evidence="3" id="KW-1185">Reference proteome</keyword>
<accession>A0ABQ7DSE9</accession>
<feature type="region of interest" description="Disordered" evidence="1">
    <location>
        <begin position="1"/>
        <end position="43"/>
    </location>
</feature>
<proteinExistence type="predicted"/>
<feature type="compositionally biased region" description="Basic and acidic residues" evidence="1">
    <location>
        <begin position="25"/>
        <end position="36"/>
    </location>
</feature>
<dbReference type="EMBL" id="QGKV02000649">
    <property type="protein sequence ID" value="KAF3580446.1"/>
    <property type="molecule type" value="Genomic_DNA"/>
</dbReference>
<sequence length="180" mass="20387">MSSSKKKDKIQKNREVGKPKIKFCKNSEKDSHDKSSRKVTQGLGQRIPDSKTHIVQLVERASWIEQAVQLALRQFDLLFYSFNRTTFGLILERGEVTTGTCWGIVFYRSEAGHYRVPVLHSDFCRKPLSDLEGAGVGENPSATEFATFHVWRSRVLCGAPGLLHLLNDNYTSCPLYYSST</sequence>
<protein>
    <submittedName>
        <fullName evidence="2">Uncharacterized protein</fullName>
    </submittedName>
</protein>
<comment type="caution">
    <text evidence="2">The sequence shown here is derived from an EMBL/GenBank/DDBJ whole genome shotgun (WGS) entry which is preliminary data.</text>
</comment>
<evidence type="ECO:0000313" key="3">
    <source>
        <dbReference type="Proteomes" id="UP000266723"/>
    </source>
</evidence>
<reference evidence="2 3" key="1">
    <citation type="journal article" date="2020" name="BMC Genomics">
        <title>Intraspecific diversification of the crop wild relative Brassica cretica Lam. using demographic model selection.</title>
        <authorList>
            <person name="Kioukis A."/>
            <person name="Michalopoulou V.A."/>
            <person name="Briers L."/>
            <person name="Pirintsos S."/>
            <person name="Studholme D.J."/>
            <person name="Pavlidis P."/>
            <person name="Sarris P.F."/>
        </authorList>
    </citation>
    <scope>NUCLEOTIDE SEQUENCE [LARGE SCALE GENOMIC DNA]</scope>
    <source>
        <strain evidence="3">cv. PFS-1207/04</strain>
    </source>
</reference>
<name>A0ABQ7DSE9_BRACR</name>
<evidence type="ECO:0000256" key="1">
    <source>
        <dbReference type="SAM" id="MobiDB-lite"/>
    </source>
</evidence>
<gene>
    <name evidence="2" type="ORF">DY000_02031619</name>
</gene>
<organism evidence="2 3">
    <name type="scientific">Brassica cretica</name>
    <name type="common">Mustard</name>
    <dbReference type="NCBI Taxonomy" id="69181"/>
    <lineage>
        <taxon>Eukaryota</taxon>
        <taxon>Viridiplantae</taxon>
        <taxon>Streptophyta</taxon>
        <taxon>Embryophyta</taxon>
        <taxon>Tracheophyta</taxon>
        <taxon>Spermatophyta</taxon>
        <taxon>Magnoliopsida</taxon>
        <taxon>eudicotyledons</taxon>
        <taxon>Gunneridae</taxon>
        <taxon>Pentapetalae</taxon>
        <taxon>rosids</taxon>
        <taxon>malvids</taxon>
        <taxon>Brassicales</taxon>
        <taxon>Brassicaceae</taxon>
        <taxon>Brassiceae</taxon>
        <taxon>Brassica</taxon>
    </lineage>
</organism>
<dbReference type="Proteomes" id="UP000266723">
    <property type="component" value="Unassembled WGS sequence"/>
</dbReference>